<sequence>MFVLSYALDAVAVVAHMLISAYILVILAVCVLSWFNVSPYSHPAVRVLWQVTEPVFEFVRRKFPFARRFGGLDLSPLIVLIVLELVDLIVVRSLRQFAMTL</sequence>
<comment type="caution">
    <text evidence="2">The sequence shown here is derived from an EMBL/GenBank/DDBJ whole genome shotgun (WGS) entry which is preliminary data.</text>
</comment>
<dbReference type="InterPro" id="IPR003425">
    <property type="entry name" value="CCB3/YggT"/>
</dbReference>
<feature type="transmembrane region" description="Helical" evidence="1">
    <location>
        <begin position="74"/>
        <end position="94"/>
    </location>
</feature>
<keyword evidence="1" id="KW-0472">Membrane</keyword>
<feature type="transmembrane region" description="Helical" evidence="1">
    <location>
        <begin position="12"/>
        <end position="35"/>
    </location>
</feature>
<keyword evidence="1" id="KW-1133">Transmembrane helix</keyword>
<dbReference type="EMBL" id="DXHV01000041">
    <property type="protein sequence ID" value="HIW00285.1"/>
    <property type="molecule type" value="Genomic_DNA"/>
</dbReference>
<proteinExistence type="predicted"/>
<gene>
    <name evidence="2" type="ORF">H9894_03755</name>
</gene>
<dbReference type="Pfam" id="PF02325">
    <property type="entry name" value="CCB3_YggT"/>
    <property type="match status" value="1"/>
</dbReference>
<dbReference type="AlphaFoldDB" id="A0A9D1PWR2"/>
<reference evidence="2" key="1">
    <citation type="journal article" date="2021" name="PeerJ">
        <title>Extensive microbial diversity within the chicken gut microbiome revealed by metagenomics and culture.</title>
        <authorList>
            <person name="Gilroy R."/>
            <person name="Ravi A."/>
            <person name="Getino M."/>
            <person name="Pursley I."/>
            <person name="Horton D.L."/>
            <person name="Alikhan N.F."/>
            <person name="Baker D."/>
            <person name="Gharbi K."/>
            <person name="Hall N."/>
            <person name="Watson M."/>
            <person name="Adriaenssens E.M."/>
            <person name="Foster-Nyarko E."/>
            <person name="Jarju S."/>
            <person name="Secka A."/>
            <person name="Antonio M."/>
            <person name="Oren A."/>
            <person name="Chaudhuri R.R."/>
            <person name="La Ragione R."/>
            <person name="Hildebrand F."/>
            <person name="Pallen M.J."/>
        </authorList>
    </citation>
    <scope>NUCLEOTIDE SEQUENCE</scope>
    <source>
        <strain evidence="2">ChiHecec2B26-446</strain>
    </source>
</reference>
<organism evidence="2 3">
    <name type="scientific">Candidatus Desulfovibrio intestinipullorum</name>
    <dbReference type="NCBI Taxonomy" id="2838536"/>
    <lineage>
        <taxon>Bacteria</taxon>
        <taxon>Pseudomonadati</taxon>
        <taxon>Thermodesulfobacteriota</taxon>
        <taxon>Desulfovibrionia</taxon>
        <taxon>Desulfovibrionales</taxon>
        <taxon>Desulfovibrionaceae</taxon>
        <taxon>Desulfovibrio</taxon>
    </lineage>
</organism>
<keyword evidence="1" id="KW-0812">Transmembrane</keyword>
<dbReference type="Proteomes" id="UP000886752">
    <property type="component" value="Unassembled WGS sequence"/>
</dbReference>
<accession>A0A9D1PWR2</accession>
<evidence type="ECO:0000256" key="1">
    <source>
        <dbReference type="SAM" id="Phobius"/>
    </source>
</evidence>
<evidence type="ECO:0000313" key="3">
    <source>
        <dbReference type="Proteomes" id="UP000886752"/>
    </source>
</evidence>
<name>A0A9D1PWR2_9BACT</name>
<evidence type="ECO:0000313" key="2">
    <source>
        <dbReference type="EMBL" id="HIW00285.1"/>
    </source>
</evidence>
<protein>
    <submittedName>
        <fullName evidence="2">YggT family protein</fullName>
    </submittedName>
</protein>
<reference evidence="2" key="2">
    <citation type="submission" date="2021-04" db="EMBL/GenBank/DDBJ databases">
        <authorList>
            <person name="Gilroy R."/>
        </authorList>
    </citation>
    <scope>NUCLEOTIDE SEQUENCE</scope>
    <source>
        <strain evidence="2">ChiHecec2B26-446</strain>
    </source>
</reference>
<dbReference type="GO" id="GO:0016020">
    <property type="term" value="C:membrane"/>
    <property type="evidence" value="ECO:0007669"/>
    <property type="project" value="InterPro"/>
</dbReference>